<feature type="region of interest" description="Disordered" evidence="1">
    <location>
        <begin position="370"/>
        <end position="411"/>
    </location>
</feature>
<evidence type="ECO:0000256" key="1">
    <source>
        <dbReference type="SAM" id="MobiDB-lite"/>
    </source>
</evidence>
<dbReference type="RefSeq" id="XP_030203644.1">
    <property type="nucleotide sequence ID" value="XM_030347784.1"/>
</dbReference>
<dbReference type="Ensembl" id="ENSGMOT00000027965.1">
    <property type="protein sequence ID" value="ENSGMOP00000023237.1"/>
    <property type="gene ID" value="ENSGMOG00000015446.2"/>
</dbReference>
<dbReference type="InterPro" id="IPR038461">
    <property type="entry name" value="Schlafen_AlbA_2_dom_sf"/>
</dbReference>
<reference evidence="3" key="1">
    <citation type="submission" date="2025-08" db="UniProtKB">
        <authorList>
            <consortium name="Ensembl"/>
        </authorList>
    </citation>
    <scope>IDENTIFICATION</scope>
</reference>
<dbReference type="InterPro" id="IPR007421">
    <property type="entry name" value="Schlafen_AlbA_2_dom"/>
</dbReference>
<organism evidence="3 4">
    <name type="scientific">Gadus morhua</name>
    <name type="common">Atlantic cod</name>
    <dbReference type="NCBI Taxonomy" id="8049"/>
    <lineage>
        <taxon>Eukaryota</taxon>
        <taxon>Metazoa</taxon>
        <taxon>Chordata</taxon>
        <taxon>Craniata</taxon>
        <taxon>Vertebrata</taxon>
        <taxon>Euteleostomi</taxon>
        <taxon>Actinopterygii</taxon>
        <taxon>Neopterygii</taxon>
        <taxon>Teleostei</taxon>
        <taxon>Neoteleostei</taxon>
        <taxon>Acanthomorphata</taxon>
        <taxon>Zeiogadaria</taxon>
        <taxon>Gadariae</taxon>
        <taxon>Gadiformes</taxon>
        <taxon>Gadoidei</taxon>
        <taxon>Gadidae</taxon>
        <taxon>Gadus</taxon>
    </lineage>
</organism>
<dbReference type="Proteomes" id="UP000694546">
    <property type="component" value="Chromosome 22"/>
</dbReference>
<dbReference type="AlphaFoldDB" id="A0A8C4ZXT9"/>
<accession>A0A8C4ZXT9</accession>
<dbReference type="OrthoDB" id="10259112at2759"/>
<gene>
    <name evidence="3" type="primary">slfnl1</name>
</gene>
<evidence type="ECO:0000313" key="3">
    <source>
        <dbReference type="Ensembl" id="ENSGMOP00000023237.1"/>
    </source>
</evidence>
<dbReference type="Gene3D" id="3.30.950.30">
    <property type="entry name" value="Schlafen, AAA domain"/>
    <property type="match status" value="1"/>
</dbReference>
<feature type="compositionally biased region" description="Polar residues" evidence="1">
    <location>
        <begin position="135"/>
        <end position="145"/>
    </location>
</feature>
<proteinExistence type="predicted"/>
<dbReference type="GeneID" id="115536116"/>
<feature type="domain" description="Schlafen AlbA-2" evidence="2">
    <location>
        <begin position="169"/>
        <end position="313"/>
    </location>
</feature>
<dbReference type="Pfam" id="PF04326">
    <property type="entry name" value="SLFN_AlbA_2"/>
    <property type="match status" value="1"/>
</dbReference>
<dbReference type="InterPro" id="IPR029684">
    <property type="entry name" value="Schlafen"/>
</dbReference>
<feature type="region of interest" description="Disordered" evidence="1">
    <location>
        <begin position="1"/>
        <end position="99"/>
    </location>
</feature>
<sequence length="472" mass="50715">MRRRARTRRNYARDGSPGARPRDQSSARPSPPPPQEPQGLNSSSCSRDVPGQASPRSTADWGGMSRSRSREGCGTEEPEGAVGGQAMQDRGSASTSAPLLITLTDRSRAVRYRAGHPASQMRVPSPWPQDGGHTSGSHGLSVTQSDSAISRQELVGRFKLFYGANMGTETRNVEFKLGGGEYLRSGFRFHLRRYACAFLNSGGGGTLLVGVDDEGVVRGLQLSHRQEDQVRLLVDSVLRGFRPPLLPHKYSLRFIPVVRPGPLGRDLKVLALHVGATTPAPSSSSPLPHPPPRGGDVLYQTDLGDVFLRRDGSVDGPLSAGAIQEWARQRWSGEVGRLQGNLDLLLSEQRLLTREVCLQNRTIAALHRQLRRPPPAWGPTAGGAAAGTLKKRKTTATEESDTTAEGTTSTNLLLSPRVTTEPWEVGELPGCGGVGLVPAGQNPNGSLGGSLCCRCKAQDPGATRRYRLCHLM</sequence>
<feature type="compositionally biased region" description="Basic residues" evidence="1">
    <location>
        <begin position="1"/>
        <end position="10"/>
    </location>
</feature>
<keyword evidence="4" id="KW-1185">Reference proteome</keyword>
<dbReference type="PANTHER" id="PTHR12155">
    <property type="entry name" value="SCHLAFEN"/>
    <property type="match status" value="1"/>
</dbReference>
<evidence type="ECO:0000259" key="2">
    <source>
        <dbReference type="Pfam" id="PF04326"/>
    </source>
</evidence>
<evidence type="ECO:0000313" key="4">
    <source>
        <dbReference type="Proteomes" id="UP000694546"/>
    </source>
</evidence>
<reference evidence="3" key="2">
    <citation type="submission" date="2025-09" db="UniProtKB">
        <authorList>
            <consortium name="Ensembl"/>
        </authorList>
    </citation>
    <scope>IDENTIFICATION</scope>
</reference>
<feature type="region of interest" description="Disordered" evidence="1">
    <location>
        <begin position="114"/>
        <end position="145"/>
    </location>
</feature>
<dbReference type="GeneTree" id="ENSGT00410000025651"/>
<name>A0A8C4ZXT9_GADMO</name>
<protein>
    <recommendedName>
        <fullName evidence="2">Schlafen AlbA-2 domain-containing protein</fullName>
    </recommendedName>
</protein>
<dbReference type="PANTHER" id="PTHR12155:SF29">
    <property type="entry name" value="SCHLAFEN-LIKE PROTEIN 1"/>
    <property type="match status" value="1"/>
</dbReference>